<evidence type="ECO:0008006" key="4">
    <source>
        <dbReference type="Google" id="ProtNLM"/>
    </source>
</evidence>
<dbReference type="EMBL" id="MWQO01000069">
    <property type="protein sequence ID" value="THD07002.1"/>
    <property type="molecule type" value="Genomic_DNA"/>
</dbReference>
<dbReference type="Proteomes" id="UP000307749">
    <property type="component" value="Unassembled WGS sequence"/>
</dbReference>
<dbReference type="NCBIfam" id="TIGR02532">
    <property type="entry name" value="IV_pilin_GFxxxE"/>
    <property type="match status" value="1"/>
</dbReference>
<name>A0A4S3KEN5_9GAMM</name>
<dbReference type="AlphaFoldDB" id="A0A4S3KEN5"/>
<protein>
    <recommendedName>
        <fullName evidence="4">General secretion pathway protein GspI</fullName>
    </recommendedName>
</protein>
<evidence type="ECO:0000313" key="3">
    <source>
        <dbReference type="Proteomes" id="UP000307749"/>
    </source>
</evidence>
<accession>A0A4S3KEN5</accession>
<feature type="transmembrane region" description="Helical" evidence="1">
    <location>
        <begin position="12"/>
        <end position="36"/>
    </location>
</feature>
<evidence type="ECO:0000256" key="1">
    <source>
        <dbReference type="SAM" id="Phobius"/>
    </source>
</evidence>
<keyword evidence="1" id="KW-0812">Transmembrane</keyword>
<keyword evidence="3" id="KW-1185">Reference proteome</keyword>
<reference evidence="2 3" key="1">
    <citation type="submission" date="2017-02" db="EMBL/GenBank/DDBJ databases">
        <title>Whole genome sequencing of Metallibacterium scheffleri DSM 24874 (T).</title>
        <authorList>
            <person name="Kumar S."/>
            <person name="Patil P."/>
            <person name="Patil P.B."/>
        </authorList>
    </citation>
    <scope>NUCLEOTIDE SEQUENCE [LARGE SCALE GENOMIC DNA]</scope>
    <source>
        <strain evidence="2 3">DSM 24874</strain>
    </source>
</reference>
<keyword evidence="1" id="KW-0472">Membrane</keyword>
<dbReference type="InterPro" id="IPR012902">
    <property type="entry name" value="N_methyl_site"/>
</dbReference>
<evidence type="ECO:0000313" key="2">
    <source>
        <dbReference type="EMBL" id="THD07002.1"/>
    </source>
</evidence>
<dbReference type="PROSITE" id="PS00409">
    <property type="entry name" value="PROKAR_NTER_METHYL"/>
    <property type="match status" value="1"/>
</dbReference>
<sequence>MRYQHTEVRTRGFTLIEMIGALALAAIGLVILLQVLRETTELDLHAEGATGAALRARSLLAEVGGPIPLKPGAYQGQTQQGYAWQMTIAPWYASEDPGLNFAQGGSPLLAIRLQLHWHGHHAQFETLRPAPPLTAAPPAP</sequence>
<comment type="caution">
    <text evidence="2">The sequence shown here is derived from an EMBL/GenBank/DDBJ whole genome shotgun (WGS) entry which is preliminary data.</text>
</comment>
<dbReference type="STRING" id="993689.GCA_002077135_00137"/>
<gene>
    <name evidence="2" type="ORF">B1806_15575</name>
</gene>
<keyword evidence="1" id="KW-1133">Transmembrane helix</keyword>
<dbReference type="RefSeq" id="WP_081130190.1">
    <property type="nucleotide sequence ID" value="NZ_LDOS01000005.1"/>
</dbReference>
<dbReference type="Pfam" id="PF07963">
    <property type="entry name" value="N_methyl"/>
    <property type="match status" value="1"/>
</dbReference>
<organism evidence="2 3">
    <name type="scientific">Metallibacterium scheffleri</name>
    <dbReference type="NCBI Taxonomy" id="993689"/>
    <lineage>
        <taxon>Bacteria</taxon>
        <taxon>Pseudomonadati</taxon>
        <taxon>Pseudomonadota</taxon>
        <taxon>Gammaproteobacteria</taxon>
        <taxon>Lysobacterales</taxon>
        <taxon>Rhodanobacteraceae</taxon>
        <taxon>Metallibacterium</taxon>
    </lineage>
</organism>
<proteinExistence type="predicted"/>